<dbReference type="FunFam" id="3.20.20.140:FF:000022">
    <property type="entry name" value="Guanine deaminase"/>
    <property type="match status" value="1"/>
</dbReference>
<dbReference type="GO" id="GO:0006147">
    <property type="term" value="P:guanine catabolic process"/>
    <property type="evidence" value="ECO:0007669"/>
    <property type="project" value="UniProtKB-UniPathway"/>
</dbReference>
<sequence>MSDFLIRGQVVDFPDAKTIRHHKKGALVVSGKGRVVWLGPFGKLPKEHAKLNVLDHGENLVLPGFIDPHIHFPQYRMLAAPGKDLLDWLTRFTFPEEAQFSDASYAERAAKIFLSLLLANGTTSASAFCTSHVESVDALFSVARQFGMAMIAGKTMMDTNAPDDVCDTAQQSYDDSAALIERWYGKERLQYAITPRFAVTSSAEQLQLAGDLLKAHPGMIMQTHLSENHGEIELVAKLFPKARDYTDVYDSFGLLGKTSLFGHGIHLSEAEKDRLAETGSRIIHCPTSNTFLGSGLFDLRAAHAAKIKVGLATDVAGGTSYSMLTTMAEGYKVAMLNGYKPAVAEMYNMATLGNAQCLNIDAETGSFEEGKWADIIVLDPQATHIQRFRQQLSENIEDTLFSLMMLGDDRSIMTTYVAGKRRFRAAIS</sequence>
<reference evidence="9" key="1">
    <citation type="submission" date="2018-06" db="EMBL/GenBank/DDBJ databases">
        <authorList>
            <person name="Zhirakovskaya E."/>
        </authorList>
    </citation>
    <scope>NUCLEOTIDE SEQUENCE</scope>
</reference>
<proteinExistence type="inferred from homology"/>
<evidence type="ECO:0000256" key="7">
    <source>
        <dbReference type="ARBA" id="ARBA00022833"/>
    </source>
</evidence>
<evidence type="ECO:0000256" key="2">
    <source>
        <dbReference type="ARBA" id="ARBA00004984"/>
    </source>
</evidence>
<organism evidence="9">
    <name type="scientific">hydrothermal vent metagenome</name>
    <dbReference type="NCBI Taxonomy" id="652676"/>
    <lineage>
        <taxon>unclassified sequences</taxon>
        <taxon>metagenomes</taxon>
        <taxon>ecological metagenomes</taxon>
    </lineage>
</organism>
<dbReference type="UniPathway" id="UPA00603">
    <property type="reaction ID" value="UER00660"/>
</dbReference>
<keyword evidence="5" id="KW-0479">Metal-binding</keyword>
<evidence type="ECO:0000256" key="1">
    <source>
        <dbReference type="ARBA" id="ARBA00001947"/>
    </source>
</evidence>
<evidence type="ECO:0000256" key="3">
    <source>
        <dbReference type="ARBA" id="ARBA00006745"/>
    </source>
</evidence>
<dbReference type="InterPro" id="IPR006680">
    <property type="entry name" value="Amidohydro-rel"/>
</dbReference>
<dbReference type="SUPFAM" id="SSF51556">
    <property type="entry name" value="Metallo-dependent hydrolases"/>
    <property type="match status" value="1"/>
</dbReference>
<evidence type="ECO:0000313" key="9">
    <source>
        <dbReference type="EMBL" id="VAV97995.1"/>
    </source>
</evidence>
<comment type="pathway">
    <text evidence="2">Purine metabolism; guanine degradation; xanthine from guanine: step 1/1.</text>
</comment>
<keyword evidence="6 9" id="KW-0378">Hydrolase</keyword>
<dbReference type="InterPro" id="IPR051607">
    <property type="entry name" value="Metallo-dep_hydrolases"/>
</dbReference>
<dbReference type="Pfam" id="PF01979">
    <property type="entry name" value="Amidohydro_1"/>
    <property type="match status" value="1"/>
</dbReference>
<evidence type="ECO:0000256" key="5">
    <source>
        <dbReference type="ARBA" id="ARBA00022723"/>
    </source>
</evidence>
<dbReference type="NCBIfam" id="TIGR02967">
    <property type="entry name" value="guan_deamin"/>
    <property type="match status" value="1"/>
</dbReference>
<dbReference type="Gene3D" id="2.30.40.10">
    <property type="entry name" value="Urease, subunit C, domain 1"/>
    <property type="match status" value="1"/>
</dbReference>
<dbReference type="InterPro" id="IPR032466">
    <property type="entry name" value="Metal_Hydrolase"/>
</dbReference>
<comment type="similarity">
    <text evidence="3">Belongs to the metallo-dependent hydrolases superfamily. ATZ/TRZ family.</text>
</comment>
<evidence type="ECO:0000259" key="8">
    <source>
        <dbReference type="Pfam" id="PF01979"/>
    </source>
</evidence>
<accession>A0A3B0ST62</accession>
<dbReference type="InterPro" id="IPR011059">
    <property type="entry name" value="Metal-dep_hydrolase_composite"/>
</dbReference>
<name>A0A3B0ST62_9ZZZZ</name>
<dbReference type="NCBIfam" id="NF006679">
    <property type="entry name" value="PRK09228.1"/>
    <property type="match status" value="1"/>
</dbReference>
<dbReference type="PANTHER" id="PTHR11271:SF6">
    <property type="entry name" value="GUANINE DEAMINASE"/>
    <property type="match status" value="1"/>
</dbReference>
<dbReference type="GO" id="GO:0008892">
    <property type="term" value="F:guanine deaminase activity"/>
    <property type="evidence" value="ECO:0007669"/>
    <property type="project" value="UniProtKB-EC"/>
</dbReference>
<dbReference type="GO" id="GO:0005829">
    <property type="term" value="C:cytosol"/>
    <property type="evidence" value="ECO:0007669"/>
    <property type="project" value="TreeGrafter"/>
</dbReference>
<dbReference type="AlphaFoldDB" id="A0A3B0ST62"/>
<dbReference type="EMBL" id="UOEC01000151">
    <property type="protein sequence ID" value="VAV97995.1"/>
    <property type="molecule type" value="Genomic_DNA"/>
</dbReference>
<comment type="cofactor">
    <cofactor evidence="1">
        <name>Zn(2+)</name>
        <dbReference type="ChEBI" id="CHEBI:29105"/>
    </cofactor>
</comment>
<evidence type="ECO:0000256" key="4">
    <source>
        <dbReference type="ARBA" id="ARBA00012781"/>
    </source>
</evidence>
<dbReference type="InterPro" id="IPR014311">
    <property type="entry name" value="Guanine_deaminase"/>
</dbReference>
<dbReference type="Gene3D" id="3.20.20.140">
    <property type="entry name" value="Metal-dependent hydrolases"/>
    <property type="match status" value="1"/>
</dbReference>
<dbReference type="GO" id="GO:0008270">
    <property type="term" value="F:zinc ion binding"/>
    <property type="evidence" value="ECO:0007669"/>
    <property type="project" value="InterPro"/>
</dbReference>
<protein>
    <recommendedName>
        <fullName evidence="4">guanine deaminase</fullName>
        <ecNumber evidence="4">3.5.4.3</ecNumber>
    </recommendedName>
</protein>
<keyword evidence="7" id="KW-0862">Zinc</keyword>
<feature type="domain" description="Amidohydrolase-related" evidence="8">
    <location>
        <begin position="60"/>
        <end position="420"/>
    </location>
</feature>
<dbReference type="PANTHER" id="PTHR11271">
    <property type="entry name" value="GUANINE DEAMINASE"/>
    <property type="match status" value="1"/>
</dbReference>
<dbReference type="EC" id="3.5.4.3" evidence="4"/>
<dbReference type="SUPFAM" id="SSF51338">
    <property type="entry name" value="Composite domain of metallo-dependent hydrolases"/>
    <property type="match status" value="2"/>
</dbReference>
<gene>
    <name evidence="9" type="ORF">MNBD_ALPHA08-69</name>
</gene>
<evidence type="ECO:0000256" key="6">
    <source>
        <dbReference type="ARBA" id="ARBA00022801"/>
    </source>
</evidence>